<keyword evidence="2" id="KW-1185">Reference proteome</keyword>
<sequence length="97" mass="10450">MAQFRERFAQYQVENVERGKLLLGADPTLMLQRGDVIALGGSLAALTSHMGVLGPEMPDARALDIPLDQAEIVVTHRDAIGRALKDFSGSTIAGKFN</sequence>
<gene>
    <name evidence="1" type="ORF">WKW80_10835</name>
</gene>
<evidence type="ECO:0000313" key="1">
    <source>
        <dbReference type="EMBL" id="MEJ8822529.1"/>
    </source>
</evidence>
<accession>A0ABU8VZA5</accession>
<dbReference type="RefSeq" id="WP_340363822.1">
    <property type="nucleotide sequence ID" value="NZ_JBBKZV010000005.1"/>
</dbReference>
<evidence type="ECO:0000313" key="2">
    <source>
        <dbReference type="Proteomes" id="UP001363010"/>
    </source>
</evidence>
<proteinExistence type="predicted"/>
<protein>
    <submittedName>
        <fullName evidence="1">Uncharacterized protein</fullName>
    </submittedName>
</protein>
<dbReference type="EMBL" id="JBBKZV010000005">
    <property type="protein sequence ID" value="MEJ8822529.1"/>
    <property type="molecule type" value="Genomic_DNA"/>
</dbReference>
<organism evidence="1 2">
    <name type="scientific">Variovorax humicola</name>
    <dbReference type="NCBI Taxonomy" id="1769758"/>
    <lineage>
        <taxon>Bacteria</taxon>
        <taxon>Pseudomonadati</taxon>
        <taxon>Pseudomonadota</taxon>
        <taxon>Betaproteobacteria</taxon>
        <taxon>Burkholderiales</taxon>
        <taxon>Comamonadaceae</taxon>
        <taxon>Variovorax</taxon>
    </lineage>
</organism>
<dbReference type="Proteomes" id="UP001363010">
    <property type="component" value="Unassembled WGS sequence"/>
</dbReference>
<comment type="caution">
    <text evidence="1">The sequence shown here is derived from an EMBL/GenBank/DDBJ whole genome shotgun (WGS) entry which is preliminary data.</text>
</comment>
<reference evidence="1 2" key="1">
    <citation type="submission" date="2024-03" db="EMBL/GenBank/DDBJ databases">
        <title>Novel species of the genus Variovorax.</title>
        <authorList>
            <person name="Liu Q."/>
            <person name="Xin Y.-H."/>
        </authorList>
    </citation>
    <scope>NUCLEOTIDE SEQUENCE [LARGE SCALE GENOMIC DNA]</scope>
    <source>
        <strain evidence="1 2">KACC 18501</strain>
    </source>
</reference>
<name>A0ABU8VZA5_9BURK</name>